<comment type="caution">
    <text evidence="2">The sequence shown here is derived from an EMBL/GenBank/DDBJ whole genome shotgun (WGS) entry which is preliminary data.</text>
</comment>
<reference evidence="2 3" key="1">
    <citation type="submission" date="2016-09" db="EMBL/GenBank/DDBJ databases">
        <title>Metabolic pathway, cell adaptation mechanisms and a novel monoxygenase revealed through proteogenomic-transcription analysis of a Sphingomonas haloaromaticamans strain degrading the fungicide ortho-phenylphenol.</title>
        <authorList>
            <person name="Perruchon C."/>
            <person name="Papadopoulou E.S."/>
            <person name="Rousidou C."/>
            <person name="Vasileiadis S."/>
            <person name="Tanou G."/>
            <person name="Amoutzias G."/>
            <person name="Molassiotis A."/>
            <person name="Karpouzas D.G."/>
        </authorList>
    </citation>
    <scope>NUCLEOTIDE SEQUENCE [LARGE SCALE GENOMIC DNA]</scope>
    <source>
        <strain evidence="2 3">P3</strain>
    </source>
</reference>
<proteinExistence type="predicted"/>
<keyword evidence="1" id="KW-0812">Transmembrane</keyword>
<organism evidence="2 3">
    <name type="scientific">Edaphosphingomonas haloaromaticamans</name>
    <dbReference type="NCBI Taxonomy" id="653954"/>
    <lineage>
        <taxon>Bacteria</taxon>
        <taxon>Pseudomonadati</taxon>
        <taxon>Pseudomonadota</taxon>
        <taxon>Alphaproteobacteria</taxon>
        <taxon>Sphingomonadales</taxon>
        <taxon>Rhizorhabdaceae</taxon>
        <taxon>Edaphosphingomonas</taxon>
    </lineage>
</organism>
<keyword evidence="1" id="KW-1133">Transmembrane helix</keyword>
<dbReference type="AlphaFoldDB" id="A0A1S1HD80"/>
<dbReference type="Proteomes" id="UP000179467">
    <property type="component" value="Unassembled WGS sequence"/>
</dbReference>
<evidence type="ECO:0000256" key="1">
    <source>
        <dbReference type="SAM" id="Phobius"/>
    </source>
</evidence>
<evidence type="ECO:0000313" key="2">
    <source>
        <dbReference type="EMBL" id="OHT19461.1"/>
    </source>
</evidence>
<keyword evidence="3" id="KW-1185">Reference proteome</keyword>
<dbReference type="EMBL" id="MIPT01000001">
    <property type="protein sequence ID" value="OHT19461.1"/>
    <property type="molecule type" value="Genomic_DNA"/>
</dbReference>
<name>A0A1S1HD80_9SPHN</name>
<dbReference type="OrthoDB" id="7573626at2"/>
<keyword evidence="1" id="KW-0472">Membrane</keyword>
<feature type="transmembrane region" description="Helical" evidence="1">
    <location>
        <begin position="44"/>
        <end position="62"/>
    </location>
</feature>
<gene>
    <name evidence="2" type="ORF">BHE75_01446</name>
</gene>
<evidence type="ECO:0000313" key="3">
    <source>
        <dbReference type="Proteomes" id="UP000179467"/>
    </source>
</evidence>
<sequence length="78" mass="8542">MNGIFSAAPCQSSIRLLVGAHLILLVQAFLLIWSGADLDGTRPLIWLALLVGTAGLCCAVWGESRNPPLSWRERRRGR</sequence>
<protein>
    <submittedName>
        <fullName evidence="2">Uncharacterized protein</fullName>
    </submittedName>
</protein>
<dbReference type="RefSeq" id="WP_070933412.1">
    <property type="nucleotide sequence ID" value="NZ_MIPT01000001.1"/>
</dbReference>
<feature type="transmembrane region" description="Helical" evidence="1">
    <location>
        <begin position="12"/>
        <end position="32"/>
    </location>
</feature>
<accession>A0A1S1HD80</accession>